<keyword evidence="2" id="KW-1133">Transmembrane helix</keyword>
<evidence type="ECO:0000313" key="4">
    <source>
        <dbReference type="Proteomes" id="UP001341840"/>
    </source>
</evidence>
<organism evidence="3 4">
    <name type="scientific">Stylosanthes scabra</name>
    <dbReference type="NCBI Taxonomy" id="79078"/>
    <lineage>
        <taxon>Eukaryota</taxon>
        <taxon>Viridiplantae</taxon>
        <taxon>Streptophyta</taxon>
        <taxon>Embryophyta</taxon>
        <taxon>Tracheophyta</taxon>
        <taxon>Spermatophyta</taxon>
        <taxon>Magnoliopsida</taxon>
        <taxon>eudicotyledons</taxon>
        <taxon>Gunneridae</taxon>
        <taxon>Pentapetalae</taxon>
        <taxon>rosids</taxon>
        <taxon>fabids</taxon>
        <taxon>Fabales</taxon>
        <taxon>Fabaceae</taxon>
        <taxon>Papilionoideae</taxon>
        <taxon>50 kb inversion clade</taxon>
        <taxon>dalbergioids sensu lato</taxon>
        <taxon>Dalbergieae</taxon>
        <taxon>Pterocarpus clade</taxon>
        <taxon>Stylosanthes</taxon>
    </lineage>
</organism>
<dbReference type="EMBL" id="JASCZI010271996">
    <property type="protein sequence ID" value="MED6218979.1"/>
    <property type="molecule type" value="Genomic_DNA"/>
</dbReference>
<dbReference type="Proteomes" id="UP001341840">
    <property type="component" value="Unassembled WGS sequence"/>
</dbReference>
<evidence type="ECO:0000313" key="3">
    <source>
        <dbReference type="EMBL" id="MED6218979.1"/>
    </source>
</evidence>
<dbReference type="PANTHER" id="PTHR36742:SF1">
    <property type="entry name" value="MYOSIN-G HEAVY CHAIN-LIKE PROTEIN"/>
    <property type="match status" value="1"/>
</dbReference>
<dbReference type="PROSITE" id="PS51257">
    <property type="entry name" value="PROKAR_LIPOPROTEIN"/>
    <property type="match status" value="1"/>
</dbReference>
<feature type="region of interest" description="Disordered" evidence="1">
    <location>
        <begin position="78"/>
        <end position="105"/>
    </location>
</feature>
<name>A0ABU6Z9P7_9FABA</name>
<keyword evidence="4" id="KW-1185">Reference proteome</keyword>
<feature type="transmembrane region" description="Helical" evidence="2">
    <location>
        <begin position="193"/>
        <end position="219"/>
    </location>
</feature>
<gene>
    <name evidence="3" type="ORF">PIB30_031534</name>
</gene>
<evidence type="ECO:0000256" key="2">
    <source>
        <dbReference type="SAM" id="Phobius"/>
    </source>
</evidence>
<evidence type="ECO:0000256" key="1">
    <source>
        <dbReference type="SAM" id="MobiDB-lite"/>
    </source>
</evidence>
<feature type="compositionally biased region" description="Low complexity" evidence="1">
    <location>
        <begin position="96"/>
        <end position="105"/>
    </location>
</feature>
<comment type="caution">
    <text evidence="3">The sequence shown here is derived from an EMBL/GenBank/DDBJ whole genome shotgun (WGS) entry which is preliminary data.</text>
</comment>
<accession>A0ABU6Z9P7</accession>
<keyword evidence="2" id="KW-0812">Transmembrane</keyword>
<dbReference type="PANTHER" id="PTHR36742">
    <property type="entry name" value="MYOSIN-G HEAVY CHAIN-LIKE PROTEIN"/>
    <property type="match status" value="1"/>
</dbReference>
<sequence length="223" mass="24742">MLLTSKNANLTHQKQKPEWHLHQNTVVLFSCQSSLLMKQDSMAFNISTTASLHPKPSFVTKKHNNLLKFYHPSSPFIRTSAQSERTDTGVSEEDGSSSSSGTLSSSRAQLDLLDQLTSTSSTLNGYESDSGSPKLTIRDQLAQLVGERDDDFTILLGKKNLKKVSARFLTISQKRNIRRQNYLNEVSQRNDSVVFATIGAFVLLPPLIILGIAILTGYVQLFP</sequence>
<reference evidence="3 4" key="1">
    <citation type="journal article" date="2023" name="Plants (Basel)">
        <title>Bridging the Gap: Combining Genomics and Transcriptomics Approaches to Understand Stylosanthes scabra, an Orphan Legume from the Brazilian Caatinga.</title>
        <authorList>
            <person name="Ferreira-Neto J.R.C."/>
            <person name="da Silva M.D."/>
            <person name="Binneck E."/>
            <person name="de Melo N.F."/>
            <person name="da Silva R.H."/>
            <person name="de Melo A.L.T.M."/>
            <person name="Pandolfi V."/>
            <person name="Bustamante F.O."/>
            <person name="Brasileiro-Vidal A.C."/>
            <person name="Benko-Iseppon A.M."/>
        </authorList>
    </citation>
    <scope>NUCLEOTIDE SEQUENCE [LARGE SCALE GENOMIC DNA]</scope>
    <source>
        <tissue evidence="3">Leaves</tissue>
    </source>
</reference>
<protein>
    <submittedName>
        <fullName evidence="3">Uncharacterized protein</fullName>
    </submittedName>
</protein>
<proteinExistence type="predicted"/>
<keyword evidence="2" id="KW-0472">Membrane</keyword>